<dbReference type="Gene3D" id="3.30.450.20">
    <property type="entry name" value="PAS domain"/>
    <property type="match status" value="1"/>
</dbReference>
<dbReference type="Gene3D" id="3.40.50.2300">
    <property type="match status" value="1"/>
</dbReference>
<gene>
    <name evidence="11" type="ORF">B5D82_00595</name>
</gene>
<feature type="transmembrane region" description="Helical" evidence="7">
    <location>
        <begin position="34"/>
        <end position="56"/>
    </location>
</feature>
<feature type="transmembrane region" description="Helical" evidence="7">
    <location>
        <begin position="361"/>
        <end position="382"/>
    </location>
</feature>
<dbReference type="GO" id="GO:0000155">
    <property type="term" value="F:phosphorelay sensor kinase activity"/>
    <property type="evidence" value="ECO:0007669"/>
    <property type="project" value="InterPro"/>
</dbReference>
<dbReference type="PROSITE" id="PS50112">
    <property type="entry name" value="PAS"/>
    <property type="match status" value="1"/>
</dbReference>
<dbReference type="NCBIfam" id="TIGR00229">
    <property type="entry name" value="sensory_box"/>
    <property type="match status" value="1"/>
</dbReference>
<evidence type="ECO:0000256" key="4">
    <source>
        <dbReference type="ARBA" id="ARBA00023012"/>
    </source>
</evidence>
<keyword evidence="4" id="KW-0902">Two-component regulatory system</keyword>
<dbReference type="InterPro" id="IPR004358">
    <property type="entry name" value="Sig_transdc_His_kin-like_C"/>
</dbReference>
<dbReference type="AlphaFoldDB" id="A0A222G3Q1"/>
<dbReference type="CDD" id="cd00082">
    <property type="entry name" value="HisKA"/>
    <property type="match status" value="1"/>
</dbReference>
<dbReference type="PANTHER" id="PTHR45339:SF1">
    <property type="entry name" value="HYBRID SIGNAL TRANSDUCTION HISTIDINE KINASE J"/>
    <property type="match status" value="1"/>
</dbReference>
<evidence type="ECO:0000259" key="9">
    <source>
        <dbReference type="PROSITE" id="PS50110"/>
    </source>
</evidence>
<dbReference type="SUPFAM" id="SSF55785">
    <property type="entry name" value="PYP-like sensor domain (PAS domain)"/>
    <property type="match status" value="1"/>
</dbReference>
<feature type="coiled-coil region" evidence="6">
    <location>
        <begin position="422"/>
        <end position="453"/>
    </location>
</feature>
<evidence type="ECO:0000256" key="3">
    <source>
        <dbReference type="ARBA" id="ARBA00022553"/>
    </source>
</evidence>
<dbReference type="SMART" id="SM00388">
    <property type="entry name" value="HisKA"/>
    <property type="match status" value="1"/>
</dbReference>
<name>A0A222G3Q1_9GAMM</name>
<sequence>MSHQRTLGLFNYQGFLVLAENSKEQLFQRYNKSVIMVFTSIMLLTFIITLYSYYLARDAHLNDKLTEMSRYSTQLNNKLTSTVETLTGIRDLAEYYLRFPAELTSKAPSLRQEGKYFYQNKNRQNLTTNNRIMSGNITGVGRIDAFTQSFVHELIMANALTPAFVTAQESIKEANWLYYISVRRFVNLYPWVPRNIWQYSDQSLTNGLMLKIKGSKLKDEKFWSQPYVDSAGKGLNAALGMGVYLDNEIKGAVVIDINTAGFYNYLPNISDKDHGYIIVDKHSHVLLHKNIANLTLNANTAFSDAAPLQLNQFSYQTLLNLPASAEIGDWVVQRKQLPVNNWILLEYHRKNSFYAVINQRFISILVGVFFGLLSLLVVIYYVTHRSFIAPSKKFISHIEYCSAGDPGKIQPSDEWRHWFKIVEDLFGDNRSLMQRLKDQNNELDLRVKEKTQALLYKSEQHQRDYALLRSVMDAIPDYILFNDQQGLLIGCNKAVEQLVSQKEADILGGKINDFIATDIGEVVAQRIVENQRGNATTTYHQTVSTEQNTYEIYQAPFYGELNESLGSIILIRDVTQQFEINQALQRAKNQAEEANQIKSQFLANMSHEIRTPINAIQGMFFLLQQSSLNKIQEQYLGNAQTASNTLLYLVNELLDSAKVESGNMYVHKEQIELESIVSQALNLNIAALVGKDLSLNVAIDSQVPLYIHTDTMRLVQVLSNLLNNAIKFTERGKVELTVSLSCAANDLNQANNNEILFKVKDSGIGIEKSKQVDLFEAFKQVDESMTRVYGGTGLGLSICQHIAQLLGGEITIESALDQGAEFTLALPLDIPLELPDNEADDSHYSERLLSKFTAQLSTTAVFNSAVNIPDKLRENFTDIAQPIIDISSFTALATVTDKTSKILFVNSNQYPQGFTEIELAMIKQEVTVLALCQPRTSIIATQLLEQLSRYRINYLLLEMPLYRDVIAKLANELKRVPASVTLINDNVTTETLEVAVVRPEIMPSLSGLKILLVEDNLVNQLVAIKLLESMQAYVVVAQNGQEALEKLPQENFDIILMDIQMPVMDGLTATEHIRAQQQYNQLPIIAMTAHAREEDKQQCIAAGMNLHIAKPISLTVLRDSILSQVSNTQD</sequence>
<keyword evidence="3 5" id="KW-0597">Phosphoprotein</keyword>
<dbReference type="CDD" id="cd16922">
    <property type="entry name" value="HATPase_EvgS-ArcB-TorS-like"/>
    <property type="match status" value="1"/>
</dbReference>
<dbReference type="InterPro" id="IPR005467">
    <property type="entry name" value="His_kinase_dom"/>
</dbReference>
<feature type="domain" description="PAS" evidence="10">
    <location>
        <begin position="464"/>
        <end position="508"/>
    </location>
</feature>
<accession>A0A222G3Q1</accession>
<dbReference type="Gene3D" id="3.30.565.10">
    <property type="entry name" value="Histidine kinase-like ATPase, C-terminal domain"/>
    <property type="match status" value="1"/>
</dbReference>
<dbReference type="InterPro" id="IPR003661">
    <property type="entry name" value="HisK_dim/P_dom"/>
</dbReference>
<organism evidence="11 12">
    <name type="scientific">Cognaticolwellia beringensis</name>
    <dbReference type="NCBI Taxonomy" id="1967665"/>
    <lineage>
        <taxon>Bacteria</taxon>
        <taxon>Pseudomonadati</taxon>
        <taxon>Pseudomonadota</taxon>
        <taxon>Gammaproteobacteria</taxon>
        <taxon>Alteromonadales</taxon>
        <taxon>Colwelliaceae</taxon>
        <taxon>Cognaticolwellia</taxon>
    </lineage>
</organism>
<dbReference type="InterPro" id="IPR000014">
    <property type="entry name" value="PAS"/>
</dbReference>
<evidence type="ECO:0000256" key="5">
    <source>
        <dbReference type="PROSITE-ProRule" id="PRU00169"/>
    </source>
</evidence>
<dbReference type="Pfam" id="PF13426">
    <property type="entry name" value="PAS_9"/>
    <property type="match status" value="1"/>
</dbReference>
<dbReference type="Proteomes" id="UP000202259">
    <property type="component" value="Chromosome"/>
</dbReference>
<evidence type="ECO:0000313" key="12">
    <source>
        <dbReference type="Proteomes" id="UP000202259"/>
    </source>
</evidence>
<evidence type="ECO:0000256" key="7">
    <source>
        <dbReference type="SAM" id="Phobius"/>
    </source>
</evidence>
<evidence type="ECO:0000256" key="2">
    <source>
        <dbReference type="ARBA" id="ARBA00012438"/>
    </source>
</evidence>
<dbReference type="PANTHER" id="PTHR45339">
    <property type="entry name" value="HYBRID SIGNAL TRANSDUCTION HISTIDINE KINASE J"/>
    <property type="match status" value="1"/>
</dbReference>
<dbReference type="SMART" id="SM00448">
    <property type="entry name" value="REC"/>
    <property type="match status" value="1"/>
</dbReference>
<dbReference type="InterPro" id="IPR011006">
    <property type="entry name" value="CheY-like_superfamily"/>
</dbReference>
<feature type="domain" description="Response regulatory" evidence="9">
    <location>
        <begin position="1009"/>
        <end position="1125"/>
    </location>
</feature>
<proteinExistence type="predicted"/>
<dbReference type="InterPro" id="IPR035965">
    <property type="entry name" value="PAS-like_dom_sf"/>
</dbReference>
<keyword evidence="6" id="KW-0175">Coiled coil</keyword>
<evidence type="ECO:0000259" key="8">
    <source>
        <dbReference type="PROSITE" id="PS50109"/>
    </source>
</evidence>
<dbReference type="EMBL" id="CP020465">
    <property type="protein sequence ID" value="ASP46400.1"/>
    <property type="molecule type" value="Genomic_DNA"/>
</dbReference>
<feature type="domain" description="Histidine kinase" evidence="8">
    <location>
        <begin position="604"/>
        <end position="830"/>
    </location>
</feature>
<keyword evidence="12" id="KW-1185">Reference proteome</keyword>
<dbReference type="SMART" id="SM00091">
    <property type="entry name" value="PAS"/>
    <property type="match status" value="1"/>
</dbReference>
<feature type="modified residue" description="4-aspartylphosphate" evidence="5">
    <location>
        <position position="1058"/>
    </location>
</feature>
<evidence type="ECO:0000256" key="6">
    <source>
        <dbReference type="SAM" id="Coils"/>
    </source>
</evidence>
<dbReference type="PRINTS" id="PR00344">
    <property type="entry name" value="BCTRLSENSOR"/>
</dbReference>
<dbReference type="Pfam" id="PF00072">
    <property type="entry name" value="Response_reg"/>
    <property type="match status" value="1"/>
</dbReference>
<dbReference type="SUPFAM" id="SSF55874">
    <property type="entry name" value="ATPase domain of HSP90 chaperone/DNA topoisomerase II/histidine kinase"/>
    <property type="match status" value="1"/>
</dbReference>
<dbReference type="KEGG" id="cber:B5D82_00595"/>
<keyword evidence="7" id="KW-1133">Transmembrane helix</keyword>
<dbReference type="Pfam" id="PF00512">
    <property type="entry name" value="HisKA"/>
    <property type="match status" value="1"/>
</dbReference>
<dbReference type="EC" id="2.7.13.3" evidence="2"/>
<keyword evidence="7" id="KW-0812">Transmembrane</keyword>
<comment type="catalytic activity">
    <reaction evidence="1">
        <text>ATP + protein L-histidine = ADP + protein N-phospho-L-histidine.</text>
        <dbReference type="EC" id="2.7.13.3"/>
    </reaction>
</comment>
<dbReference type="Pfam" id="PF02518">
    <property type="entry name" value="HATPase_c"/>
    <property type="match status" value="1"/>
</dbReference>
<dbReference type="InterPro" id="IPR036890">
    <property type="entry name" value="HATPase_C_sf"/>
</dbReference>
<dbReference type="SUPFAM" id="SSF52172">
    <property type="entry name" value="CheY-like"/>
    <property type="match status" value="1"/>
</dbReference>
<dbReference type="SUPFAM" id="SSF47384">
    <property type="entry name" value="Homodimeric domain of signal transducing histidine kinase"/>
    <property type="match status" value="1"/>
</dbReference>
<dbReference type="FunFam" id="3.30.565.10:FF:000010">
    <property type="entry name" value="Sensor histidine kinase RcsC"/>
    <property type="match status" value="1"/>
</dbReference>
<evidence type="ECO:0000256" key="1">
    <source>
        <dbReference type="ARBA" id="ARBA00000085"/>
    </source>
</evidence>
<evidence type="ECO:0000313" key="11">
    <source>
        <dbReference type="EMBL" id="ASP46400.1"/>
    </source>
</evidence>
<dbReference type="InterPro" id="IPR003594">
    <property type="entry name" value="HATPase_dom"/>
</dbReference>
<dbReference type="PROSITE" id="PS50109">
    <property type="entry name" value="HIS_KIN"/>
    <property type="match status" value="1"/>
</dbReference>
<dbReference type="InterPro" id="IPR001789">
    <property type="entry name" value="Sig_transdc_resp-reg_receiver"/>
</dbReference>
<dbReference type="CDD" id="cd17546">
    <property type="entry name" value="REC_hyHK_CKI1_RcsC-like"/>
    <property type="match status" value="1"/>
</dbReference>
<evidence type="ECO:0000259" key="10">
    <source>
        <dbReference type="PROSITE" id="PS50112"/>
    </source>
</evidence>
<protein>
    <recommendedName>
        <fullName evidence="2">histidine kinase</fullName>
        <ecNumber evidence="2">2.7.13.3</ecNumber>
    </recommendedName>
</protein>
<dbReference type="Gene3D" id="1.10.287.130">
    <property type="match status" value="1"/>
</dbReference>
<keyword evidence="7" id="KW-0472">Membrane</keyword>
<dbReference type="InterPro" id="IPR036097">
    <property type="entry name" value="HisK_dim/P_sf"/>
</dbReference>
<dbReference type="PROSITE" id="PS50110">
    <property type="entry name" value="RESPONSE_REGULATORY"/>
    <property type="match status" value="1"/>
</dbReference>
<reference evidence="11 12" key="1">
    <citation type="submission" date="2017-08" db="EMBL/GenBank/DDBJ databases">
        <title>Complete genome of Colwellia sp. NB097-1, a psychrophile bacterium ioslated from Bering Sea.</title>
        <authorList>
            <person name="Chen X."/>
        </authorList>
    </citation>
    <scope>NUCLEOTIDE SEQUENCE [LARGE SCALE GENOMIC DNA]</scope>
    <source>
        <strain evidence="11 12">NB097-1</strain>
    </source>
</reference>
<dbReference type="SMART" id="SM00387">
    <property type="entry name" value="HATPase_c"/>
    <property type="match status" value="1"/>
</dbReference>